<dbReference type="Gene3D" id="3.30.420.10">
    <property type="entry name" value="Ribonuclease H-like superfamily/Ribonuclease H"/>
    <property type="match status" value="1"/>
</dbReference>
<dbReference type="EMBL" id="NEVH01017447">
    <property type="protein sequence ID" value="PNF24397.1"/>
    <property type="molecule type" value="Genomic_DNA"/>
</dbReference>
<dbReference type="AlphaFoldDB" id="A0A2J7Q736"/>
<dbReference type="GO" id="GO:0003676">
    <property type="term" value="F:nucleic acid binding"/>
    <property type="evidence" value="ECO:0007669"/>
    <property type="project" value="InterPro"/>
</dbReference>
<dbReference type="PANTHER" id="PTHR47326">
    <property type="entry name" value="TRANSPOSABLE ELEMENT TC3 TRANSPOSASE-LIKE PROTEIN"/>
    <property type="match status" value="1"/>
</dbReference>
<proteinExistence type="predicted"/>
<evidence type="ECO:0000313" key="2">
    <source>
        <dbReference type="Proteomes" id="UP000235965"/>
    </source>
</evidence>
<evidence type="ECO:0008006" key="3">
    <source>
        <dbReference type="Google" id="ProtNLM"/>
    </source>
</evidence>
<dbReference type="InterPro" id="IPR036397">
    <property type="entry name" value="RNaseH_sf"/>
</dbReference>
<sequence>MQYGRQPPTRKNIRFWDNKLRTTGSLLRVKSPGKTRTSEENDGRIREAFQRSPRKSIRAVCLKLQIPLSTVHGALHKRLRLTAYKIQMIHALKPSDQVARTNFAVDLLERIDASPDFLCQVGFSDGATFRVSGAVNRYNCRIWGSQNPYVTCELERGNPNKNVWAGLMHDKLIGPFFFSEKTVAGRSYLDMLELYALPQLPPQTILQQDGAPPPC</sequence>
<comment type="caution">
    <text evidence="1">The sequence shown here is derived from an EMBL/GenBank/DDBJ whole genome shotgun (WGS) entry which is preliminary data.</text>
</comment>
<protein>
    <recommendedName>
        <fullName evidence="3">DUF4817 domain-containing protein</fullName>
    </recommendedName>
</protein>
<evidence type="ECO:0000313" key="1">
    <source>
        <dbReference type="EMBL" id="PNF24397.1"/>
    </source>
</evidence>
<organism evidence="1 2">
    <name type="scientific">Cryptotermes secundus</name>
    <dbReference type="NCBI Taxonomy" id="105785"/>
    <lineage>
        <taxon>Eukaryota</taxon>
        <taxon>Metazoa</taxon>
        <taxon>Ecdysozoa</taxon>
        <taxon>Arthropoda</taxon>
        <taxon>Hexapoda</taxon>
        <taxon>Insecta</taxon>
        <taxon>Pterygota</taxon>
        <taxon>Neoptera</taxon>
        <taxon>Polyneoptera</taxon>
        <taxon>Dictyoptera</taxon>
        <taxon>Blattodea</taxon>
        <taxon>Blattoidea</taxon>
        <taxon>Termitoidae</taxon>
        <taxon>Kalotermitidae</taxon>
        <taxon>Cryptotermitinae</taxon>
        <taxon>Cryptotermes</taxon>
    </lineage>
</organism>
<dbReference type="PANTHER" id="PTHR47326:SF1">
    <property type="entry name" value="HTH PSQ-TYPE DOMAIN-CONTAINING PROTEIN"/>
    <property type="match status" value="1"/>
</dbReference>
<dbReference type="Proteomes" id="UP000235965">
    <property type="component" value="Unassembled WGS sequence"/>
</dbReference>
<dbReference type="STRING" id="105785.A0A2J7Q736"/>
<reference evidence="1 2" key="1">
    <citation type="submission" date="2017-12" db="EMBL/GenBank/DDBJ databases">
        <title>Hemimetabolous genomes reveal molecular basis of termite eusociality.</title>
        <authorList>
            <person name="Harrison M.C."/>
            <person name="Jongepier E."/>
            <person name="Robertson H.M."/>
            <person name="Arning N."/>
            <person name="Bitard-Feildel T."/>
            <person name="Chao H."/>
            <person name="Childers C.P."/>
            <person name="Dinh H."/>
            <person name="Doddapaneni H."/>
            <person name="Dugan S."/>
            <person name="Gowin J."/>
            <person name="Greiner C."/>
            <person name="Han Y."/>
            <person name="Hu H."/>
            <person name="Hughes D.S.T."/>
            <person name="Huylmans A.-K."/>
            <person name="Kemena C."/>
            <person name="Kremer L.P.M."/>
            <person name="Lee S.L."/>
            <person name="Lopez-Ezquerra A."/>
            <person name="Mallet L."/>
            <person name="Monroy-Kuhn J.M."/>
            <person name="Moser A."/>
            <person name="Murali S.C."/>
            <person name="Muzny D.M."/>
            <person name="Otani S."/>
            <person name="Piulachs M.-D."/>
            <person name="Poelchau M."/>
            <person name="Qu J."/>
            <person name="Schaub F."/>
            <person name="Wada-Katsumata A."/>
            <person name="Worley K.C."/>
            <person name="Xie Q."/>
            <person name="Ylla G."/>
            <person name="Poulsen M."/>
            <person name="Gibbs R.A."/>
            <person name="Schal C."/>
            <person name="Richards S."/>
            <person name="Belles X."/>
            <person name="Korb J."/>
            <person name="Bornberg-Bauer E."/>
        </authorList>
    </citation>
    <scope>NUCLEOTIDE SEQUENCE [LARGE SCALE GENOMIC DNA]</scope>
    <source>
        <tissue evidence="1">Whole body</tissue>
    </source>
</reference>
<accession>A0A2J7Q736</accession>
<gene>
    <name evidence="1" type="ORF">B7P43_G09698</name>
</gene>
<keyword evidence="2" id="KW-1185">Reference proteome</keyword>
<dbReference type="InParanoid" id="A0A2J7Q736"/>
<name>A0A2J7Q736_9NEOP</name>
<dbReference type="OrthoDB" id="6770078at2759"/>